<organism evidence="2 3">
    <name type="scientific">Adineta steineri</name>
    <dbReference type="NCBI Taxonomy" id="433720"/>
    <lineage>
        <taxon>Eukaryota</taxon>
        <taxon>Metazoa</taxon>
        <taxon>Spiralia</taxon>
        <taxon>Gnathifera</taxon>
        <taxon>Rotifera</taxon>
        <taxon>Eurotatoria</taxon>
        <taxon>Bdelloidea</taxon>
        <taxon>Adinetida</taxon>
        <taxon>Adinetidae</taxon>
        <taxon>Adineta</taxon>
    </lineage>
</organism>
<dbReference type="AlphaFoldDB" id="A0A818HSN8"/>
<feature type="transmembrane region" description="Helical" evidence="1">
    <location>
        <begin position="14"/>
        <end position="36"/>
    </location>
</feature>
<reference evidence="2" key="1">
    <citation type="submission" date="2021-02" db="EMBL/GenBank/DDBJ databases">
        <authorList>
            <person name="Nowell W R."/>
        </authorList>
    </citation>
    <scope>NUCLEOTIDE SEQUENCE</scope>
</reference>
<evidence type="ECO:0000256" key="1">
    <source>
        <dbReference type="SAM" id="Phobius"/>
    </source>
</evidence>
<name>A0A818HSN8_9BILA</name>
<dbReference type="EMBL" id="CAJOBB010000010">
    <property type="protein sequence ID" value="CAF3507940.1"/>
    <property type="molecule type" value="Genomic_DNA"/>
</dbReference>
<evidence type="ECO:0000313" key="3">
    <source>
        <dbReference type="Proteomes" id="UP000663868"/>
    </source>
</evidence>
<proteinExistence type="predicted"/>
<gene>
    <name evidence="2" type="ORF">KXQ929_LOCUS437</name>
</gene>
<accession>A0A818HSN8</accession>
<sequence length="356" mass="40770">MIGRPTRRIFGRRCISLINVFFTVTVVTVIFINRLLSTNGSSESATKPPEPTTKLLDPIKTESVYTYENFAQLNESLCSKQSTARGPNQKIIALSIYGSTSKFTDNPMFSWDTSIFPFLKPLVNEIKVLLPSWIIRIYIDFTGSTQSQKTFLYSLPNVDICDMHSLPVFGAKLLDYLPGKMWRFTPVLDPFVDYFLSRDVDSPMVKRETETINIWLSDEHEKKIFHILRDHKQHGISILGGLWGAAPGRARRQLFDIFFPLLIPSIARKYNGSGDQDFLGQHVWEKVRSKALMFDSYFCRQYRGSRPFPTERPRGNCYLGCIRPCCINATDTDPIGSPEICPPACRPKDHQNWLYC</sequence>
<comment type="caution">
    <text evidence="2">The sequence shown here is derived from an EMBL/GenBank/DDBJ whole genome shotgun (WGS) entry which is preliminary data.</text>
</comment>
<keyword evidence="1" id="KW-1133">Transmembrane helix</keyword>
<protein>
    <submittedName>
        <fullName evidence="2">Uncharacterized protein</fullName>
    </submittedName>
</protein>
<keyword evidence="1" id="KW-0472">Membrane</keyword>
<dbReference type="Proteomes" id="UP000663868">
    <property type="component" value="Unassembled WGS sequence"/>
</dbReference>
<keyword evidence="1" id="KW-0812">Transmembrane</keyword>
<evidence type="ECO:0000313" key="2">
    <source>
        <dbReference type="EMBL" id="CAF3507940.1"/>
    </source>
</evidence>